<feature type="transmembrane region" description="Helical" evidence="7">
    <location>
        <begin position="179"/>
        <end position="199"/>
    </location>
</feature>
<feature type="transmembrane region" description="Helical" evidence="7">
    <location>
        <begin position="309"/>
        <end position="327"/>
    </location>
</feature>
<evidence type="ECO:0000256" key="2">
    <source>
        <dbReference type="ARBA" id="ARBA00007400"/>
    </source>
</evidence>
<keyword evidence="5 7" id="KW-1133">Transmembrane helix</keyword>
<evidence type="ECO:0000313" key="9">
    <source>
        <dbReference type="EMBL" id="RLV47627.1"/>
    </source>
</evidence>
<keyword evidence="9" id="KW-0012">Acyltransferase</keyword>
<feature type="transmembrane region" description="Helical" evidence="7">
    <location>
        <begin position="156"/>
        <end position="173"/>
    </location>
</feature>
<evidence type="ECO:0000259" key="8">
    <source>
        <dbReference type="Pfam" id="PF01757"/>
    </source>
</evidence>
<feature type="transmembrane region" description="Helical" evidence="7">
    <location>
        <begin position="130"/>
        <end position="149"/>
    </location>
</feature>
<evidence type="ECO:0000256" key="7">
    <source>
        <dbReference type="SAM" id="Phobius"/>
    </source>
</evidence>
<feature type="transmembrane region" description="Helical" evidence="7">
    <location>
        <begin position="53"/>
        <end position="73"/>
    </location>
</feature>
<feature type="transmembrane region" description="Helical" evidence="7">
    <location>
        <begin position="211"/>
        <end position="230"/>
    </location>
</feature>
<organism evidence="9 10">
    <name type="scientific">Nocardioides mangrovicus</name>
    <dbReference type="NCBI Taxonomy" id="2478913"/>
    <lineage>
        <taxon>Bacteria</taxon>
        <taxon>Bacillati</taxon>
        <taxon>Actinomycetota</taxon>
        <taxon>Actinomycetes</taxon>
        <taxon>Propionibacteriales</taxon>
        <taxon>Nocardioidaceae</taxon>
        <taxon>Nocardioides</taxon>
    </lineage>
</organism>
<feature type="transmembrane region" description="Helical" evidence="7">
    <location>
        <begin position="242"/>
        <end position="264"/>
    </location>
</feature>
<evidence type="ECO:0000256" key="1">
    <source>
        <dbReference type="ARBA" id="ARBA00004651"/>
    </source>
</evidence>
<comment type="caution">
    <text evidence="9">The sequence shown here is derived from an EMBL/GenBank/DDBJ whole genome shotgun (WGS) entry which is preliminary data.</text>
</comment>
<name>A0A3L8NYC0_9ACTN</name>
<protein>
    <submittedName>
        <fullName evidence="9">Acyltransferase</fullName>
    </submittedName>
</protein>
<keyword evidence="6 7" id="KW-0472">Membrane</keyword>
<keyword evidence="4 7" id="KW-0812">Transmembrane</keyword>
<dbReference type="GO" id="GO:0016413">
    <property type="term" value="F:O-acetyltransferase activity"/>
    <property type="evidence" value="ECO:0007669"/>
    <property type="project" value="TreeGrafter"/>
</dbReference>
<dbReference type="PANTHER" id="PTHR40074:SF2">
    <property type="entry name" value="O-ACETYLTRANSFERASE WECH"/>
    <property type="match status" value="1"/>
</dbReference>
<feature type="transmembrane region" description="Helical" evidence="7">
    <location>
        <begin position="85"/>
        <end position="105"/>
    </location>
</feature>
<feature type="domain" description="Acyltransferase 3" evidence="8">
    <location>
        <begin position="12"/>
        <end position="324"/>
    </location>
</feature>
<comment type="subcellular location">
    <subcellularLocation>
        <location evidence="1">Cell membrane</location>
        <topology evidence="1">Multi-pass membrane protein</topology>
    </subcellularLocation>
</comment>
<dbReference type="GO" id="GO:0005886">
    <property type="term" value="C:plasma membrane"/>
    <property type="evidence" value="ECO:0007669"/>
    <property type="project" value="UniProtKB-SubCell"/>
</dbReference>
<dbReference type="RefSeq" id="WP_147455971.1">
    <property type="nucleotide sequence ID" value="NZ_RDBE01000010.1"/>
</dbReference>
<dbReference type="OrthoDB" id="6623990at2"/>
<keyword evidence="9" id="KW-0808">Transferase</keyword>
<keyword evidence="10" id="KW-1185">Reference proteome</keyword>
<proteinExistence type="inferred from homology"/>
<gene>
    <name evidence="9" type="ORF">D9V37_15805</name>
</gene>
<dbReference type="PANTHER" id="PTHR40074">
    <property type="entry name" value="O-ACETYLTRANSFERASE WECH"/>
    <property type="match status" value="1"/>
</dbReference>
<evidence type="ECO:0000256" key="5">
    <source>
        <dbReference type="ARBA" id="ARBA00022989"/>
    </source>
</evidence>
<reference evidence="9 10" key="1">
    <citation type="submission" date="2018-10" db="EMBL/GenBank/DDBJ databases">
        <title>Marmoricola sp. 4Q3S-7 whole genome shotgun sequence.</title>
        <authorList>
            <person name="Li F."/>
        </authorList>
    </citation>
    <scope>NUCLEOTIDE SEQUENCE [LARGE SCALE GENOMIC DNA]</scope>
    <source>
        <strain evidence="9 10">4Q3S-7</strain>
    </source>
</reference>
<dbReference type="Proteomes" id="UP000281708">
    <property type="component" value="Unassembled WGS sequence"/>
</dbReference>
<sequence length="355" mass="37147">MSDAAARRDPVLDIGRGVAMVLIVLGHVTRGLAAGEELDPSRTWYVKLDAALYVLHLPLFVLLSGAFVARAATRDGTAAYLRSRLVLLAWLFVVWTVIQGAVQLAPGRLVNTPISWRDILAGLWHPLGELWFLPTLAVLTVVTVLVAPWRSPGRRWALLAVAAAVSLLDWGHFGHWSGIQGMGLAVWYVLGVVVGHARLQAVAHDRRAAPAALVAVAGLVALFVVTTPVNPSDSTVPRTPDGIGAGVLAVVLGLALSCGVARLVAASPLREALAGLGRRSLEVFLAHIAFASGCRIALTHLGVDSLPVLIGAGLLVGLGGSLLLVAITDRVGPRWLFAPPAFLRRPGATAAAAPA</sequence>
<evidence type="ECO:0000313" key="10">
    <source>
        <dbReference type="Proteomes" id="UP000281708"/>
    </source>
</evidence>
<accession>A0A3L8NYC0</accession>
<dbReference type="AlphaFoldDB" id="A0A3L8NYC0"/>
<dbReference type="InterPro" id="IPR002656">
    <property type="entry name" value="Acyl_transf_3_dom"/>
</dbReference>
<comment type="similarity">
    <text evidence="2">Belongs to the acyltransferase 3 family.</text>
</comment>
<dbReference type="Pfam" id="PF01757">
    <property type="entry name" value="Acyl_transf_3"/>
    <property type="match status" value="1"/>
</dbReference>
<evidence type="ECO:0000256" key="4">
    <source>
        <dbReference type="ARBA" id="ARBA00022692"/>
    </source>
</evidence>
<dbReference type="GO" id="GO:0009246">
    <property type="term" value="P:enterobacterial common antigen biosynthetic process"/>
    <property type="evidence" value="ECO:0007669"/>
    <property type="project" value="TreeGrafter"/>
</dbReference>
<feature type="transmembrane region" description="Helical" evidence="7">
    <location>
        <begin position="12"/>
        <end position="33"/>
    </location>
</feature>
<evidence type="ECO:0000256" key="3">
    <source>
        <dbReference type="ARBA" id="ARBA00022475"/>
    </source>
</evidence>
<evidence type="ECO:0000256" key="6">
    <source>
        <dbReference type="ARBA" id="ARBA00023136"/>
    </source>
</evidence>
<keyword evidence="3" id="KW-1003">Cell membrane</keyword>
<dbReference type="EMBL" id="RDBE01000010">
    <property type="protein sequence ID" value="RLV47627.1"/>
    <property type="molecule type" value="Genomic_DNA"/>
</dbReference>